<sequence>MTTQFVWAGHVHVYGVGRVIMVPQTCNYGRLRTRKCKDSTQCPGKADSVGGRRPPKECADPLLRASLWTVGFYTGGMSEQSPNCRGVSAPSPTVGWLASYFRMAMDCVSLASYGVLNGSIERLRVPCWRFARASVPPLAFVSIYITIPRKLPAIHG</sequence>
<reference evidence="2" key="3">
    <citation type="submission" date="2025-08" db="UniProtKB">
        <authorList>
            <consortium name="RefSeq"/>
        </authorList>
    </citation>
    <scope>IDENTIFICATION</scope>
    <source>
        <strain evidence="2">CBS 342.82</strain>
    </source>
</reference>
<keyword evidence="1" id="KW-1185">Reference proteome</keyword>
<protein>
    <submittedName>
        <fullName evidence="2">Uncharacterized protein</fullName>
    </submittedName>
</protein>
<dbReference type="GeneID" id="54357529"/>
<evidence type="ECO:0000313" key="2">
    <source>
        <dbReference type="RefSeq" id="XP_033459976.1"/>
    </source>
</evidence>
<gene>
    <name evidence="2" type="ORF">K489DRAFT_220888</name>
</gene>
<reference evidence="2" key="2">
    <citation type="submission" date="2020-04" db="EMBL/GenBank/DDBJ databases">
        <authorList>
            <consortium name="NCBI Genome Project"/>
        </authorList>
    </citation>
    <scope>NUCLEOTIDE SEQUENCE</scope>
    <source>
        <strain evidence="2">CBS 342.82</strain>
    </source>
</reference>
<proteinExistence type="predicted"/>
<dbReference type="RefSeq" id="XP_033459976.1">
    <property type="nucleotide sequence ID" value="XM_033599730.1"/>
</dbReference>
<organism evidence="2">
    <name type="scientific">Dissoconium aciculare CBS 342.82</name>
    <dbReference type="NCBI Taxonomy" id="1314786"/>
    <lineage>
        <taxon>Eukaryota</taxon>
        <taxon>Fungi</taxon>
        <taxon>Dikarya</taxon>
        <taxon>Ascomycota</taxon>
        <taxon>Pezizomycotina</taxon>
        <taxon>Dothideomycetes</taxon>
        <taxon>Dothideomycetidae</taxon>
        <taxon>Mycosphaerellales</taxon>
        <taxon>Dissoconiaceae</taxon>
        <taxon>Dissoconium</taxon>
    </lineage>
</organism>
<accession>A0A6J3M4I4</accession>
<name>A0A6J3M4I4_9PEZI</name>
<dbReference type="AlphaFoldDB" id="A0A6J3M4I4"/>
<reference evidence="2" key="1">
    <citation type="submission" date="2020-01" db="EMBL/GenBank/DDBJ databases">
        <authorList>
            <consortium name="DOE Joint Genome Institute"/>
            <person name="Haridas S."/>
            <person name="Albert R."/>
            <person name="Binder M."/>
            <person name="Bloem J."/>
            <person name="Labutti K."/>
            <person name="Salamov A."/>
            <person name="Andreopoulos B."/>
            <person name="Baker S.E."/>
            <person name="Barry K."/>
            <person name="Bills G."/>
            <person name="Bluhm B.H."/>
            <person name="Cannon C."/>
            <person name="Castanera R."/>
            <person name="Culley D.E."/>
            <person name="Daum C."/>
            <person name="Ezra D."/>
            <person name="Gonzalez J.B."/>
            <person name="Henrissat B."/>
            <person name="Kuo A."/>
            <person name="Liang C."/>
            <person name="Lipzen A."/>
            <person name="Lutzoni F."/>
            <person name="Magnuson J."/>
            <person name="Mondo S."/>
            <person name="Nolan M."/>
            <person name="Ohm R."/>
            <person name="Pangilinan J."/>
            <person name="Park H.-J."/>
            <person name="Ramirez L."/>
            <person name="Alfaro M."/>
            <person name="Sun H."/>
            <person name="Tritt A."/>
            <person name="Yoshinaga Y."/>
            <person name="Zwiers L.-H."/>
            <person name="Turgeon B.G."/>
            <person name="Goodwin S.B."/>
            <person name="Spatafora J.W."/>
            <person name="Crous P.W."/>
            <person name="Grigoriev I.V."/>
        </authorList>
    </citation>
    <scope>NUCLEOTIDE SEQUENCE</scope>
    <source>
        <strain evidence="2">CBS 342.82</strain>
    </source>
</reference>
<evidence type="ECO:0000313" key="1">
    <source>
        <dbReference type="Proteomes" id="UP000504637"/>
    </source>
</evidence>
<dbReference type="Proteomes" id="UP000504637">
    <property type="component" value="Unplaced"/>
</dbReference>